<evidence type="ECO:0000259" key="1">
    <source>
        <dbReference type="Pfam" id="PF16977"/>
    </source>
</evidence>
<dbReference type="InterPro" id="IPR031569">
    <property type="entry name" value="ApeC"/>
</dbReference>
<proteinExistence type="predicted"/>
<gene>
    <name evidence="2" type="ORF">RRG08_003961</name>
</gene>
<evidence type="ECO:0000313" key="2">
    <source>
        <dbReference type="EMBL" id="KAK3767528.1"/>
    </source>
</evidence>
<dbReference type="EMBL" id="JAWDGP010004140">
    <property type="protein sequence ID" value="KAK3767528.1"/>
    <property type="molecule type" value="Genomic_DNA"/>
</dbReference>
<evidence type="ECO:0000313" key="3">
    <source>
        <dbReference type="Proteomes" id="UP001283361"/>
    </source>
</evidence>
<feature type="domain" description="Apextrin C-terminal" evidence="1">
    <location>
        <begin position="25"/>
        <end position="154"/>
    </location>
</feature>
<reference evidence="2" key="1">
    <citation type="journal article" date="2023" name="G3 (Bethesda)">
        <title>A reference genome for the long-term kleptoplast-retaining sea slug Elysia crispata morphotype clarki.</title>
        <authorList>
            <person name="Eastman K.E."/>
            <person name="Pendleton A.L."/>
            <person name="Shaikh M.A."/>
            <person name="Suttiyut T."/>
            <person name="Ogas R."/>
            <person name="Tomko P."/>
            <person name="Gavelis G."/>
            <person name="Widhalm J.R."/>
            <person name="Wisecaver J.H."/>
        </authorList>
    </citation>
    <scope>NUCLEOTIDE SEQUENCE</scope>
    <source>
        <strain evidence="2">ECLA1</strain>
    </source>
</reference>
<accession>A0AAE0ZDN5</accession>
<dbReference type="AlphaFoldDB" id="A0AAE0ZDN5"/>
<protein>
    <recommendedName>
        <fullName evidence="1">Apextrin C-terminal domain-containing protein</fullName>
    </recommendedName>
</protein>
<sequence length="158" mass="17831">MLYQSQILRGIKSIQCAPPPSPFHDQRSYCVNWNIDHPCPSRFEPGRVVLDQVDGTQSDAVDSRIVELSGTNTYLHFCCKETLSSDMPKILPTESPFYLYRYGGTCKQVQGMHITPEYIDSDTEDTINEDAGHGVHADVIIQLGQPTRIELCYYSKEA</sequence>
<dbReference type="Proteomes" id="UP001283361">
    <property type="component" value="Unassembled WGS sequence"/>
</dbReference>
<dbReference type="PANTHER" id="PTHR19324">
    <property type="entry name" value="PERFORIN-LIKE PROTEIN 1"/>
    <property type="match status" value="1"/>
</dbReference>
<keyword evidence="3" id="KW-1185">Reference proteome</keyword>
<dbReference type="PANTHER" id="PTHR19324:SF33">
    <property type="entry name" value="MUCIN-5AC"/>
    <property type="match status" value="1"/>
</dbReference>
<comment type="caution">
    <text evidence="2">The sequence shown here is derived from an EMBL/GenBank/DDBJ whole genome shotgun (WGS) entry which is preliminary data.</text>
</comment>
<organism evidence="2 3">
    <name type="scientific">Elysia crispata</name>
    <name type="common">lettuce slug</name>
    <dbReference type="NCBI Taxonomy" id="231223"/>
    <lineage>
        <taxon>Eukaryota</taxon>
        <taxon>Metazoa</taxon>
        <taxon>Spiralia</taxon>
        <taxon>Lophotrochozoa</taxon>
        <taxon>Mollusca</taxon>
        <taxon>Gastropoda</taxon>
        <taxon>Heterobranchia</taxon>
        <taxon>Euthyneura</taxon>
        <taxon>Panpulmonata</taxon>
        <taxon>Sacoglossa</taxon>
        <taxon>Placobranchoidea</taxon>
        <taxon>Plakobranchidae</taxon>
        <taxon>Elysia</taxon>
    </lineage>
</organism>
<dbReference type="Pfam" id="PF16977">
    <property type="entry name" value="ApeC"/>
    <property type="match status" value="1"/>
</dbReference>
<name>A0AAE0ZDN5_9GAST</name>